<dbReference type="HOGENOM" id="CLU_185326_0_0_11"/>
<dbReference type="AlphaFoldDB" id="H8GA46"/>
<dbReference type="EMBL" id="CM001466">
    <property type="protein sequence ID" value="EHY88573.1"/>
    <property type="molecule type" value="Genomic_DNA"/>
</dbReference>
<evidence type="ECO:0000313" key="2">
    <source>
        <dbReference type="Proteomes" id="UP000004705"/>
    </source>
</evidence>
<accession>H8GA46</accession>
<gene>
    <name evidence="1" type="ORF">SacazDRAFT_01649</name>
</gene>
<dbReference type="RefSeq" id="WP_005440400.1">
    <property type="nucleotide sequence ID" value="NZ_CM001466.1"/>
</dbReference>
<reference evidence="1 2" key="1">
    <citation type="journal article" date="2012" name="Stand. Genomic Sci.">
        <title>Genome sequence of the soil bacterium Saccharomonospora azurea type strain (NA-128(T)).</title>
        <authorList>
            <person name="Klenk H.P."/>
            <person name="Held B."/>
            <person name="Lucas S."/>
            <person name="Lapidus A."/>
            <person name="Copeland A."/>
            <person name="Hammon N."/>
            <person name="Pitluck S."/>
            <person name="Goodwin L.A."/>
            <person name="Han C."/>
            <person name="Tapia R."/>
            <person name="Brambilla E.M."/>
            <person name="Potter G."/>
            <person name="Land M."/>
            <person name="Ivanova N."/>
            <person name="Rohde M."/>
            <person name="Goker M."/>
            <person name="Detter J.C."/>
            <person name="Kyrpides N.C."/>
            <person name="Woyke T."/>
        </authorList>
    </citation>
    <scope>NUCLEOTIDE SEQUENCE [LARGE SCALE GENOMIC DNA]</scope>
    <source>
        <strain evidence="1 2">NA-128</strain>
    </source>
</reference>
<evidence type="ECO:0000313" key="1">
    <source>
        <dbReference type="EMBL" id="EHY88573.1"/>
    </source>
</evidence>
<name>H8GA46_9PSEU</name>
<sequence>MLTDCPVLDRTPVDDIEQTAQIRLPGLWQWPVRDPDDVLDEARAALRHPTEPDLPILEAVLAGLHRLAA</sequence>
<organism evidence="1 2">
    <name type="scientific">Saccharomonospora azurea NA-128</name>
    <dbReference type="NCBI Taxonomy" id="882081"/>
    <lineage>
        <taxon>Bacteria</taxon>
        <taxon>Bacillati</taxon>
        <taxon>Actinomycetota</taxon>
        <taxon>Actinomycetes</taxon>
        <taxon>Pseudonocardiales</taxon>
        <taxon>Pseudonocardiaceae</taxon>
        <taxon>Saccharomonospora</taxon>
    </lineage>
</organism>
<protein>
    <submittedName>
        <fullName evidence="1">Uncharacterized protein</fullName>
    </submittedName>
</protein>
<keyword evidence="2" id="KW-1185">Reference proteome</keyword>
<proteinExistence type="predicted"/>
<dbReference type="Proteomes" id="UP000004705">
    <property type="component" value="Chromosome"/>
</dbReference>